<evidence type="ECO:0000259" key="1">
    <source>
        <dbReference type="Pfam" id="PF00155"/>
    </source>
</evidence>
<evidence type="ECO:0000313" key="3">
    <source>
        <dbReference type="EMBL" id="SFD29091.1"/>
    </source>
</evidence>
<proteinExistence type="predicted"/>
<dbReference type="RefSeq" id="WP_046171748.1">
    <property type="nucleotide sequence ID" value="NZ_FOMB01000037.1"/>
</dbReference>
<evidence type="ECO:0000313" key="5">
    <source>
        <dbReference type="Proteomes" id="UP000182258"/>
    </source>
</evidence>
<reference evidence="3 5" key="2">
    <citation type="submission" date="2016-10" db="EMBL/GenBank/DDBJ databases">
        <authorList>
            <person name="de Groot N.N."/>
        </authorList>
    </citation>
    <scope>NUCLEOTIDE SEQUENCE [LARGE SCALE GENOMIC DNA]</scope>
    <source>
        <strain evidence="3 5">CGMCC 1.10210</strain>
    </source>
</reference>
<dbReference type="InterPro" id="IPR004839">
    <property type="entry name" value="Aminotransferase_I/II_large"/>
</dbReference>
<dbReference type="AlphaFoldDB" id="A0A0F5PUP4"/>
<dbReference type="GO" id="GO:0008483">
    <property type="term" value="F:transaminase activity"/>
    <property type="evidence" value="ECO:0007669"/>
    <property type="project" value="UniProtKB-KW"/>
</dbReference>
<keyword evidence="4" id="KW-1185">Reference proteome</keyword>
<dbReference type="STRING" id="728005.SAMN04488059_1372"/>
<evidence type="ECO:0000313" key="2">
    <source>
        <dbReference type="EMBL" id="KKC32330.1"/>
    </source>
</evidence>
<dbReference type="OrthoDB" id="9809616at2"/>
<reference evidence="2 4" key="1">
    <citation type="submission" date="2015-03" db="EMBL/GenBank/DDBJ databases">
        <authorList>
            <person name="Lepp D."/>
            <person name="Hassan Y.I."/>
            <person name="Li X.-Z."/>
            <person name="Zhou T."/>
        </authorList>
    </citation>
    <scope>NUCLEOTIDE SEQUENCE [LARGE SCALE GENOMIC DNA]</scope>
    <source>
        <strain evidence="2 4">Cr7-05</strain>
    </source>
</reference>
<dbReference type="PATRIC" id="fig|728005.3.peg.1122"/>
<keyword evidence="2" id="KW-0808">Transferase</keyword>
<sequence>MKVNIHTLFQYLLETTDSKPEAIVGLSLSQSPKLGSFLSDIDSELSLDWNGVSFRGLPQLRTHVLREAGLSAVCDIDDVLITAGAAEANYLAIMQLLQPDDEIVLETPGWPQAEVLAKAIGSKIRYVERQESENWRFPMERLRDVLNARTKIVFVTNPNNPTGQRFSTEELQELAAHAREVGAWLIVDEVYAGLEWEGERSPSIAGLYEKGITTGSVSKALGLQGLRTGWMICRDPSLIMDAIILRENSSEIMNIMGEVVAEVAMRADRYKAALAVARADGLTNLAQLDAFVSAQPRLSWVRPRAGLIGLARLGDGIGADAFAKRLLDAPYRTFLMPGSAYDQPNHIRIGVGGGSTVNLNLGLSRVSALLDRWHLPR</sequence>
<dbReference type="InterPro" id="IPR015422">
    <property type="entry name" value="PyrdxlP-dep_Trfase_small"/>
</dbReference>
<name>A0A0F5PUP4_9HYPH</name>
<dbReference type="Proteomes" id="UP000033519">
    <property type="component" value="Unassembled WGS sequence"/>
</dbReference>
<feature type="domain" description="Aminotransferase class I/classII large" evidence="1">
    <location>
        <begin position="55"/>
        <end position="361"/>
    </location>
</feature>
<dbReference type="InterPro" id="IPR015424">
    <property type="entry name" value="PyrdxlP-dep_Trfase"/>
</dbReference>
<dbReference type="Proteomes" id="UP000182258">
    <property type="component" value="Unassembled WGS sequence"/>
</dbReference>
<dbReference type="PANTHER" id="PTHR43510:SF1">
    <property type="entry name" value="AMINOTRANSFERASE FUNCTION, HYPOTHETICAL (EUROFUNG)"/>
    <property type="match status" value="1"/>
</dbReference>
<dbReference type="CDD" id="cd00609">
    <property type="entry name" value="AAT_like"/>
    <property type="match status" value="1"/>
</dbReference>
<dbReference type="SUPFAM" id="SSF53383">
    <property type="entry name" value="PLP-dependent transferases"/>
    <property type="match status" value="1"/>
</dbReference>
<dbReference type="PANTHER" id="PTHR43510">
    <property type="entry name" value="AMINOTRANSFERASE FUNCTION, HYPOTHETICAL (EUROFUNG)"/>
    <property type="match status" value="1"/>
</dbReference>
<dbReference type="Pfam" id="PF00155">
    <property type="entry name" value="Aminotran_1_2"/>
    <property type="match status" value="1"/>
</dbReference>
<dbReference type="Gene3D" id="3.90.1150.10">
    <property type="entry name" value="Aspartate Aminotransferase, domain 1"/>
    <property type="match status" value="1"/>
</dbReference>
<protein>
    <submittedName>
        <fullName evidence="2">Aminotransferase</fullName>
    </submittedName>
</protein>
<dbReference type="Gene3D" id="3.40.640.10">
    <property type="entry name" value="Type I PLP-dependent aspartate aminotransferase-like (Major domain)"/>
    <property type="match status" value="1"/>
</dbReference>
<dbReference type="EMBL" id="LAPV01000136">
    <property type="protein sequence ID" value="KKC32330.1"/>
    <property type="molecule type" value="Genomic_DNA"/>
</dbReference>
<organism evidence="3 5">
    <name type="scientific">Devosia psychrophila</name>
    <dbReference type="NCBI Taxonomy" id="728005"/>
    <lineage>
        <taxon>Bacteria</taxon>
        <taxon>Pseudomonadati</taxon>
        <taxon>Pseudomonadota</taxon>
        <taxon>Alphaproteobacteria</taxon>
        <taxon>Hyphomicrobiales</taxon>
        <taxon>Devosiaceae</taxon>
        <taxon>Devosia</taxon>
    </lineage>
</organism>
<accession>A0A0F5PUP4</accession>
<gene>
    <name evidence="3" type="ORF">SAMN04488059_1372</name>
    <name evidence="2" type="ORF">WH91_14675</name>
</gene>
<dbReference type="EMBL" id="FOMB01000037">
    <property type="protein sequence ID" value="SFD29091.1"/>
    <property type="molecule type" value="Genomic_DNA"/>
</dbReference>
<dbReference type="InterPro" id="IPR015421">
    <property type="entry name" value="PyrdxlP-dep_Trfase_major"/>
</dbReference>
<dbReference type="GO" id="GO:0030170">
    <property type="term" value="F:pyridoxal phosphate binding"/>
    <property type="evidence" value="ECO:0007669"/>
    <property type="project" value="InterPro"/>
</dbReference>
<keyword evidence="2" id="KW-0032">Aminotransferase</keyword>
<evidence type="ECO:0000313" key="4">
    <source>
        <dbReference type="Proteomes" id="UP000033519"/>
    </source>
</evidence>